<name>A0A9W9YKI7_9CNID</name>
<dbReference type="AlphaFoldDB" id="A0A9W9YKI7"/>
<dbReference type="EMBL" id="MU827330">
    <property type="protein sequence ID" value="KAJ7354946.1"/>
    <property type="molecule type" value="Genomic_DNA"/>
</dbReference>
<gene>
    <name evidence="1" type="ORF">OS493_029055</name>
</gene>
<evidence type="ECO:0000313" key="1">
    <source>
        <dbReference type="EMBL" id="KAJ7354946.1"/>
    </source>
</evidence>
<organism evidence="1 2">
    <name type="scientific">Desmophyllum pertusum</name>
    <dbReference type="NCBI Taxonomy" id="174260"/>
    <lineage>
        <taxon>Eukaryota</taxon>
        <taxon>Metazoa</taxon>
        <taxon>Cnidaria</taxon>
        <taxon>Anthozoa</taxon>
        <taxon>Hexacorallia</taxon>
        <taxon>Scleractinia</taxon>
        <taxon>Caryophylliina</taxon>
        <taxon>Caryophylliidae</taxon>
        <taxon>Desmophyllum</taxon>
    </lineage>
</organism>
<dbReference type="Proteomes" id="UP001163046">
    <property type="component" value="Unassembled WGS sequence"/>
</dbReference>
<sequence>MSAVISSVHPFFCSKQEDKLVHWSAQLCCLGSQDDASDETFRVWLYLDDHVHWPNVSRCVLIFHQNNVVDFQVAPFLVPLGSLLKRWQILFLPSRPEQVAEVLNSPPTSAHVDIVALEFARWR</sequence>
<keyword evidence="2" id="KW-1185">Reference proteome</keyword>
<accession>A0A9W9YKI7</accession>
<reference evidence="1" key="1">
    <citation type="submission" date="2023-01" db="EMBL/GenBank/DDBJ databases">
        <title>Genome assembly of the deep-sea coral Lophelia pertusa.</title>
        <authorList>
            <person name="Herrera S."/>
            <person name="Cordes E."/>
        </authorList>
    </citation>
    <scope>NUCLEOTIDE SEQUENCE</scope>
    <source>
        <strain evidence="1">USNM1676648</strain>
        <tissue evidence="1">Polyp</tissue>
    </source>
</reference>
<evidence type="ECO:0000313" key="2">
    <source>
        <dbReference type="Proteomes" id="UP001163046"/>
    </source>
</evidence>
<protein>
    <submittedName>
        <fullName evidence="1">Uncharacterized protein</fullName>
    </submittedName>
</protein>
<comment type="caution">
    <text evidence="1">The sequence shown here is derived from an EMBL/GenBank/DDBJ whole genome shotgun (WGS) entry which is preliminary data.</text>
</comment>
<proteinExistence type="predicted"/>